<dbReference type="EMBL" id="JAYKXN010000005">
    <property type="protein sequence ID" value="KAK7287024.1"/>
    <property type="molecule type" value="Genomic_DNA"/>
</dbReference>
<evidence type="ECO:0000313" key="2">
    <source>
        <dbReference type="Proteomes" id="UP001359559"/>
    </source>
</evidence>
<evidence type="ECO:0000313" key="1">
    <source>
        <dbReference type="EMBL" id="KAK7287024.1"/>
    </source>
</evidence>
<reference evidence="1 2" key="1">
    <citation type="submission" date="2024-01" db="EMBL/GenBank/DDBJ databases">
        <title>The genomes of 5 underutilized Papilionoideae crops provide insights into root nodulation and disease resistance.</title>
        <authorList>
            <person name="Yuan L."/>
        </authorList>
    </citation>
    <scope>NUCLEOTIDE SEQUENCE [LARGE SCALE GENOMIC DNA]</scope>
    <source>
        <strain evidence="1">LY-2023</strain>
        <tissue evidence="1">Leaf</tissue>
    </source>
</reference>
<keyword evidence="2" id="KW-1185">Reference proteome</keyword>
<gene>
    <name evidence="1" type="ORF">RJT34_22435</name>
</gene>
<protein>
    <submittedName>
        <fullName evidence="1">Uncharacterized protein</fullName>
    </submittedName>
</protein>
<sequence>MNEDRESKTYRYPPHFHDLIIGNWARVFSCKVTKLSHFLFSVSHRLRLSARAFCFCTELLRDVNSTHVAHVPPSAYLNLLAMF</sequence>
<proteinExistence type="predicted"/>
<name>A0AAN9IVS5_CLITE</name>
<comment type="caution">
    <text evidence="1">The sequence shown here is derived from an EMBL/GenBank/DDBJ whole genome shotgun (WGS) entry which is preliminary data.</text>
</comment>
<organism evidence="1 2">
    <name type="scientific">Clitoria ternatea</name>
    <name type="common">Butterfly pea</name>
    <dbReference type="NCBI Taxonomy" id="43366"/>
    <lineage>
        <taxon>Eukaryota</taxon>
        <taxon>Viridiplantae</taxon>
        <taxon>Streptophyta</taxon>
        <taxon>Embryophyta</taxon>
        <taxon>Tracheophyta</taxon>
        <taxon>Spermatophyta</taxon>
        <taxon>Magnoliopsida</taxon>
        <taxon>eudicotyledons</taxon>
        <taxon>Gunneridae</taxon>
        <taxon>Pentapetalae</taxon>
        <taxon>rosids</taxon>
        <taxon>fabids</taxon>
        <taxon>Fabales</taxon>
        <taxon>Fabaceae</taxon>
        <taxon>Papilionoideae</taxon>
        <taxon>50 kb inversion clade</taxon>
        <taxon>NPAAA clade</taxon>
        <taxon>indigoferoid/millettioid clade</taxon>
        <taxon>Phaseoleae</taxon>
        <taxon>Clitoria</taxon>
    </lineage>
</organism>
<dbReference type="AlphaFoldDB" id="A0AAN9IVS5"/>
<dbReference type="Proteomes" id="UP001359559">
    <property type="component" value="Unassembled WGS sequence"/>
</dbReference>
<accession>A0AAN9IVS5</accession>